<dbReference type="Proteomes" id="UP000433652">
    <property type="component" value="Unassembled WGS sequence"/>
</dbReference>
<dbReference type="OrthoDB" id="7433080at2"/>
<dbReference type="RefSeq" id="WP_159798379.1">
    <property type="nucleotide sequence ID" value="NZ_WTYM01000063.1"/>
</dbReference>
<dbReference type="AlphaFoldDB" id="A0A6I4SZS0"/>
<keyword evidence="1" id="KW-0472">Membrane</keyword>
<keyword evidence="3" id="KW-1185">Reference proteome</keyword>
<feature type="transmembrane region" description="Helical" evidence="1">
    <location>
        <begin position="7"/>
        <end position="32"/>
    </location>
</feature>
<evidence type="ECO:0000313" key="3">
    <source>
        <dbReference type="Proteomes" id="UP000433652"/>
    </source>
</evidence>
<evidence type="ECO:0000313" key="2">
    <source>
        <dbReference type="EMBL" id="MXO61363.1"/>
    </source>
</evidence>
<proteinExistence type="predicted"/>
<reference evidence="2 3" key="1">
    <citation type="submission" date="2019-12" db="EMBL/GenBank/DDBJ databases">
        <title>Genomic-based taxomic classification of the family Erythrobacteraceae.</title>
        <authorList>
            <person name="Xu L."/>
        </authorList>
    </citation>
    <scope>NUCLEOTIDE SEQUENCE [LARGE SCALE GENOMIC DNA]</scope>
    <source>
        <strain evidence="2 3">MCCC 1K01500</strain>
    </source>
</reference>
<keyword evidence="1" id="KW-0812">Transmembrane</keyword>
<evidence type="ECO:0000256" key="1">
    <source>
        <dbReference type="SAM" id="Phobius"/>
    </source>
</evidence>
<organism evidence="2 3">
    <name type="scientific">Croceibacterium salegens</name>
    <dbReference type="NCBI Taxonomy" id="1737568"/>
    <lineage>
        <taxon>Bacteria</taxon>
        <taxon>Pseudomonadati</taxon>
        <taxon>Pseudomonadota</taxon>
        <taxon>Alphaproteobacteria</taxon>
        <taxon>Sphingomonadales</taxon>
        <taxon>Erythrobacteraceae</taxon>
        <taxon>Croceibacterium</taxon>
    </lineage>
</organism>
<comment type="caution">
    <text evidence="2">The sequence shown here is derived from an EMBL/GenBank/DDBJ whole genome shotgun (WGS) entry which is preliminary data.</text>
</comment>
<feature type="transmembrane region" description="Helical" evidence="1">
    <location>
        <begin position="44"/>
        <end position="65"/>
    </location>
</feature>
<keyword evidence="1" id="KW-1133">Transmembrane helix</keyword>
<accession>A0A6I4SZS0</accession>
<gene>
    <name evidence="2" type="ORF">GRI89_17610</name>
</gene>
<name>A0A6I4SZS0_9SPHN</name>
<dbReference type="EMBL" id="WTYM01000063">
    <property type="protein sequence ID" value="MXO61363.1"/>
    <property type="molecule type" value="Genomic_DNA"/>
</dbReference>
<protein>
    <submittedName>
        <fullName evidence="2">Uncharacterized protein</fullName>
    </submittedName>
</protein>
<sequence length="66" mass="7091">MWDLLKSIVLGAALSFIVSLFIGSGGGTGGILNVRHFHIEGVGFYWSWMLFVVGTGLSFGISALMR</sequence>